<organism evidence="1 2">
    <name type="scientific">Hydrogenophaga electricum</name>
    <dbReference type="NCBI Taxonomy" id="1230953"/>
    <lineage>
        <taxon>Bacteria</taxon>
        <taxon>Pseudomonadati</taxon>
        <taxon>Pseudomonadota</taxon>
        <taxon>Betaproteobacteria</taxon>
        <taxon>Burkholderiales</taxon>
        <taxon>Comamonadaceae</taxon>
        <taxon>Hydrogenophaga</taxon>
    </lineage>
</organism>
<proteinExistence type="predicted"/>
<keyword evidence="2" id="KW-1185">Reference proteome</keyword>
<comment type="caution">
    <text evidence="1">The sequence shown here is derived from an EMBL/GenBank/DDBJ whole genome shotgun (WGS) entry which is preliminary data.</text>
</comment>
<protein>
    <submittedName>
        <fullName evidence="1">Uncharacterized protein</fullName>
    </submittedName>
</protein>
<gene>
    <name evidence="1" type="ORF">GCM10007935_10850</name>
</gene>
<dbReference type="Proteomes" id="UP001156903">
    <property type="component" value="Unassembled WGS sequence"/>
</dbReference>
<name>A0ABQ6C188_9BURK</name>
<evidence type="ECO:0000313" key="1">
    <source>
        <dbReference type="EMBL" id="GLS13655.1"/>
    </source>
</evidence>
<evidence type="ECO:0000313" key="2">
    <source>
        <dbReference type="Proteomes" id="UP001156903"/>
    </source>
</evidence>
<accession>A0ABQ6C188</accession>
<sequence>MRCLSITPESTLVVTSAVECEPTDYVLLTLAEHQGATASPFRMSATEGGLLSVAILTVWAAAFTARAAIKALNGGDPET</sequence>
<dbReference type="EMBL" id="BSPB01000005">
    <property type="protein sequence ID" value="GLS13655.1"/>
    <property type="molecule type" value="Genomic_DNA"/>
</dbReference>
<reference evidence="2" key="1">
    <citation type="journal article" date="2019" name="Int. J. Syst. Evol. Microbiol.">
        <title>The Global Catalogue of Microorganisms (GCM) 10K type strain sequencing project: providing services to taxonomists for standard genome sequencing and annotation.</title>
        <authorList>
            <consortium name="The Broad Institute Genomics Platform"/>
            <consortium name="The Broad Institute Genome Sequencing Center for Infectious Disease"/>
            <person name="Wu L."/>
            <person name="Ma J."/>
        </authorList>
    </citation>
    <scope>NUCLEOTIDE SEQUENCE [LARGE SCALE GENOMIC DNA]</scope>
    <source>
        <strain evidence="2">NBRC 109341</strain>
    </source>
</reference>